<reference evidence="3" key="1">
    <citation type="submission" date="2022-04" db="EMBL/GenBank/DDBJ databases">
        <title>Diverse halophilic archaea isolated from saline environments.</title>
        <authorList>
            <person name="Cui H.-L."/>
        </authorList>
    </citation>
    <scope>NUCLEOTIDE SEQUENCE</scope>
    <source>
        <strain evidence="3">XZYJT40</strain>
    </source>
</reference>
<dbReference type="InterPro" id="IPR006311">
    <property type="entry name" value="TAT_signal"/>
</dbReference>
<dbReference type="InterPro" id="IPR015943">
    <property type="entry name" value="WD40/YVTN_repeat-like_dom_sf"/>
</dbReference>
<accession>A0A8U0IGI6</accession>
<dbReference type="EMBL" id="CP096658">
    <property type="protein sequence ID" value="UPW00190.1"/>
    <property type="molecule type" value="Genomic_DNA"/>
</dbReference>
<dbReference type="Gene3D" id="2.130.10.10">
    <property type="entry name" value="YVTN repeat-like/Quinoprotein amine dehydrogenase"/>
    <property type="match status" value="1"/>
</dbReference>
<protein>
    <submittedName>
        <fullName evidence="3">PQQ-like beta-propeller repeat protein</fullName>
    </submittedName>
</protein>
<organism evidence="3 4">
    <name type="scientific">Halorussus gelatinilyticus</name>
    <dbReference type="NCBI Taxonomy" id="2937524"/>
    <lineage>
        <taxon>Archaea</taxon>
        <taxon>Methanobacteriati</taxon>
        <taxon>Methanobacteriota</taxon>
        <taxon>Stenosarchaea group</taxon>
        <taxon>Halobacteria</taxon>
        <taxon>Halobacteriales</taxon>
        <taxon>Haladaptataceae</taxon>
        <taxon>Halorussus</taxon>
    </lineage>
</organism>
<evidence type="ECO:0000256" key="1">
    <source>
        <dbReference type="SAM" id="MobiDB-lite"/>
    </source>
</evidence>
<evidence type="ECO:0000313" key="3">
    <source>
        <dbReference type="EMBL" id="UPW00190.1"/>
    </source>
</evidence>
<evidence type="ECO:0000313" key="4">
    <source>
        <dbReference type="Proteomes" id="UP000830434"/>
    </source>
</evidence>
<feature type="domain" description="Pyrrolo-quinoline quinone repeat" evidence="2">
    <location>
        <begin position="84"/>
        <end position="186"/>
    </location>
</feature>
<dbReference type="Pfam" id="PF13360">
    <property type="entry name" value="PQQ_2"/>
    <property type="match status" value="1"/>
</dbReference>
<proteinExistence type="predicted"/>
<dbReference type="SUPFAM" id="SSF50998">
    <property type="entry name" value="Quinoprotein alcohol dehydrogenase-like"/>
    <property type="match status" value="1"/>
</dbReference>
<dbReference type="Proteomes" id="UP000830434">
    <property type="component" value="Chromosome"/>
</dbReference>
<dbReference type="InterPro" id="IPR011047">
    <property type="entry name" value="Quinoprotein_ADH-like_sf"/>
</dbReference>
<sequence>MSPDEPSTTRRAFLAATGTTAVAGCSGPLSASGSTATTTNDETTSEQSAGNTRDWPQIGRTETHNGYVPALAADDEPSASAETTVSGSLTTPTVVGDTVFVTRGAPGTDGPEATLEAYALASGERLWQTEVGDGEWTQETSPILLDGTLIVPQSDGSEVSVHGLDADTGDVRWHVSTAATRIRGPVAASSHLVVTTAGRHPNQTGESPVEATLRVYEL</sequence>
<name>A0A8U0IGI6_9EURY</name>
<gene>
    <name evidence="3" type="ORF">M0R88_16955</name>
</gene>
<keyword evidence="4" id="KW-1185">Reference proteome</keyword>
<dbReference type="RefSeq" id="WP_248654604.1">
    <property type="nucleotide sequence ID" value="NZ_CP096658.1"/>
</dbReference>
<dbReference type="InterPro" id="IPR018391">
    <property type="entry name" value="PQQ_b-propeller_rpt"/>
</dbReference>
<dbReference type="PANTHER" id="PTHR34512">
    <property type="entry name" value="CELL SURFACE PROTEIN"/>
    <property type="match status" value="1"/>
</dbReference>
<feature type="region of interest" description="Disordered" evidence="1">
    <location>
        <begin position="22"/>
        <end position="62"/>
    </location>
</feature>
<feature type="compositionally biased region" description="Low complexity" evidence="1">
    <location>
        <begin position="32"/>
        <end position="48"/>
    </location>
</feature>
<dbReference type="PROSITE" id="PS51318">
    <property type="entry name" value="TAT"/>
    <property type="match status" value="1"/>
</dbReference>
<dbReference type="GeneID" id="72191580"/>
<evidence type="ECO:0000259" key="2">
    <source>
        <dbReference type="Pfam" id="PF13360"/>
    </source>
</evidence>
<dbReference type="InterPro" id="IPR002372">
    <property type="entry name" value="PQQ_rpt_dom"/>
</dbReference>
<dbReference type="AlphaFoldDB" id="A0A8U0IGI6"/>
<dbReference type="SMART" id="SM00564">
    <property type="entry name" value="PQQ"/>
    <property type="match status" value="2"/>
</dbReference>
<dbReference type="PANTHER" id="PTHR34512:SF30">
    <property type="entry name" value="OUTER MEMBRANE PROTEIN ASSEMBLY FACTOR BAMB"/>
    <property type="match status" value="1"/>
</dbReference>
<dbReference type="KEGG" id="haxz:M0R88_16955"/>